<dbReference type="Proteomes" id="UP001528823">
    <property type="component" value="Unassembled WGS sequence"/>
</dbReference>
<dbReference type="PANTHER" id="PTHR48267:SF1">
    <property type="entry name" value="BILIRUBIN OXIDASE"/>
    <property type="match status" value="1"/>
</dbReference>
<organism evidence="2 3">
    <name type="scientific">Spartinivicinus poritis</name>
    <dbReference type="NCBI Taxonomy" id="2994640"/>
    <lineage>
        <taxon>Bacteria</taxon>
        <taxon>Pseudomonadati</taxon>
        <taxon>Pseudomonadota</taxon>
        <taxon>Gammaproteobacteria</taxon>
        <taxon>Oceanospirillales</taxon>
        <taxon>Zooshikellaceae</taxon>
        <taxon>Spartinivicinus</taxon>
    </lineage>
</organism>
<dbReference type="EMBL" id="JAPMOU010000034">
    <property type="protein sequence ID" value="MDE1464407.1"/>
    <property type="molecule type" value="Genomic_DNA"/>
</dbReference>
<comment type="caution">
    <text evidence="2">The sequence shown here is derived from an EMBL/GenBank/DDBJ whole genome shotgun (WGS) entry which is preliminary data.</text>
</comment>
<name>A0ABT5UDF5_9GAMM</name>
<dbReference type="InterPro" id="IPR011707">
    <property type="entry name" value="Cu-oxidase-like_N"/>
</dbReference>
<proteinExistence type="predicted"/>
<reference evidence="2 3" key="1">
    <citation type="submission" date="2022-11" db="EMBL/GenBank/DDBJ databases">
        <title>Spartinivicinus poritis sp. nov., isolated from scleractinian coral Porites lutea.</title>
        <authorList>
            <person name="Zhang G."/>
            <person name="Cai L."/>
            <person name="Wei Q."/>
        </authorList>
    </citation>
    <scope>NUCLEOTIDE SEQUENCE [LARGE SCALE GENOMIC DNA]</scope>
    <source>
        <strain evidence="2 3">A2-2</strain>
    </source>
</reference>
<keyword evidence="3" id="KW-1185">Reference proteome</keyword>
<dbReference type="Gene3D" id="2.60.40.420">
    <property type="entry name" value="Cupredoxins - blue copper proteins"/>
    <property type="match status" value="3"/>
</dbReference>
<dbReference type="PROSITE" id="PS51257">
    <property type="entry name" value="PROKAR_LIPOPROTEIN"/>
    <property type="match status" value="1"/>
</dbReference>
<feature type="domain" description="Plastocyanin-like" evidence="1">
    <location>
        <begin position="88"/>
        <end position="182"/>
    </location>
</feature>
<gene>
    <name evidence="2" type="ORF">ORQ98_20820</name>
</gene>
<dbReference type="SUPFAM" id="SSF49503">
    <property type="entry name" value="Cupredoxins"/>
    <property type="match status" value="2"/>
</dbReference>
<dbReference type="RefSeq" id="WP_274690733.1">
    <property type="nucleotide sequence ID" value="NZ_JAPMOU010000034.1"/>
</dbReference>
<dbReference type="PANTHER" id="PTHR48267">
    <property type="entry name" value="CUPREDOXIN SUPERFAMILY PROTEIN"/>
    <property type="match status" value="1"/>
</dbReference>
<sequence>MDRRQFFTVASSIGLLSAFYACSRQKNRDDQYEITSNDNLLFIPPLLYEPLTDFYQFPDILIKNTFHHFFSNQASKAIGLSTSEQVVSYLGPTIKFKRGDVAGITVKNQTNEATMNHWHGLHIPSHVDGSPHQLIEPGESWQVTMHIQQEAATCWYHPLNYGVGSKQLYSGYAGMIIIEDDNSNTLNLPTTYGLDDIPLIFQDKSFNANGQLVYNRSSNKSFQGNTLVVNGTVSPYISVAPGWVRLRLLNASNSRIFELSFSEKTIFYKIASDGGLLNKPIAMTTVTLAPEERCEIMVFLKEKQSNIAMLAMDKVDTSFSMVALKITVEDIACTETVLPNQLRSSKLAVNYALANLLPIKKQITIQSNSLDSEQLKNNTLFAAEKIEDNSIREEDEIWEISLSGVYSFHVYGGSFLIISINGQEPGADYSGWRDTLTFGGSLDSKTHIKKIKILIKFYFYTYRQGVNRFQARIYPMSLKHHVPYLYYCHSLEQSGVSKIGQFSVTDKA</sequence>
<evidence type="ECO:0000259" key="1">
    <source>
        <dbReference type="Pfam" id="PF07732"/>
    </source>
</evidence>
<protein>
    <submittedName>
        <fullName evidence="2">Multicopper oxidase domain-containing protein</fullName>
    </submittedName>
</protein>
<dbReference type="Pfam" id="PF07732">
    <property type="entry name" value="Cu-oxidase_3"/>
    <property type="match status" value="1"/>
</dbReference>
<dbReference type="InterPro" id="IPR008972">
    <property type="entry name" value="Cupredoxin"/>
</dbReference>
<dbReference type="InterPro" id="IPR045087">
    <property type="entry name" value="Cu-oxidase_fam"/>
</dbReference>
<accession>A0ABT5UDF5</accession>
<evidence type="ECO:0000313" key="3">
    <source>
        <dbReference type="Proteomes" id="UP001528823"/>
    </source>
</evidence>
<evidence type="ECO:0000313" key="2">
    <source>
        <dbReference type="EMBL" id="MDE1464407.1"/>
    </source>
</evidence>